<name>A0A6J8CGV9_MYTCO</name>
<evidence type="ECO:0000256" key="4">
    <source>
        <dbReference type="ARBA" id="ARBA00022989"/>
    </source>
</evidence>
<dbReference type="SUPFAM" id="SSF52058">
    <property type="entry name" value="L domain-like"/>
    <property type="match status" value="1"/>
</dbReference>
<proteinExistence type="predicted"/>
<keyword evidence="5" id="KW-0472">Membrane</keyword>
<feature type="signal peptide" evidence="6">
    <location>
        <begin position="1"/>
        <end position="19"/>
    </location>
</feature>
<evidence type="ECO:0000256" key="1">
    <source>
        <dbReference type="ARBA" id="ARBA00004167"/>
    </source>
</evidence>
<dbReference type="OrthoDB" id="6066926at2759"/>
<evidence type="ECO:0000256" key="3">
    <source>
        <dbReference type="ARBA" id="ARBA00022729"/>
    </source>
</evidence>
<evidence type="ECO:0000256" key="2">
    <source>
        <dbReference type="ARBA" id="ARBA00022692"/>
    </source>
</evidence>
<dbReference type="Proteomes" id="UP000507470">
    <property type="component" value="Unassembled WGS sequence"/>
</dbReference>
<keyword evidence="2" id="KW-0812">Transmembrane</keyword>
<feature type="chain" id="PRO_5026904993" evidence="6">
    <location>
        <begin position="20"/>
        <end position="294"/>
    </location>
</feature>
<organism evidence="7 8">
    <name type="scientific">Mytilus coruscus</name>
    <name type="common">Sea mussel</name>
    <dbReference type="NCBI Taxonomy" id="42192"/>
    <lineage>
        <taxon>Eukaryota</taxon>
        <taxon>Metazoa</taxon>
        <taxon>Spiralia</taxon>
        <taxon>Lophotrochozoa</taxon>
        <taxon>Mollusca</taxon>
        <taxon>Bivalvia</taxon>
        <taxon>Autobranchia</taxon>
        <taxon>Pteriomorphia</taxon>
        <taxon>Mytilida</taxon>
        <taxon>Mytiloidea</taxon>
        <taxon>Mytilidae</taxon>
        <taxon>Mytilinae</taxon>
        <taxon>Mytilus</taxon>
    </lineage>
</organism>
<evidence type="ECO:0000256" key="6">
    <source>
        <dbReference type="SAM" id="SignalP"/>
    </source>
</evidence>
<dbReference type="Gene3D" id="3.80.10.10">
    <property type="entry name" value="Ribonuclease Inhibitor"/>
    <property type="match status" value="1"/>
</dbReference>
<dbReference type="PANTHER" id="PTHR24365">
    <property type="entry name" value="TOLL-LIKE RECEPTOR"/>
    <property type="match status" value="1"/>
</dbReference>
<reference evidence="7 8" key="1">
    <citation type="submission" date="2020-06" db="EMBL/GenBank/DDBJ databases">
        <authorList>
            <person name="Li R."/>
            <person name="Bekaert M."/>
        </authorList>
    </citation>
    <scope>NUCLEOTIDE SEQUENCE [LARGE SCALE GENOMIC DNA]</scope>
    <source>
        <strain evidence="8">wild</strain>
    </source>
</reference>
<protein>
    <submittedName>
        <fullName evidence="7">Uncharacterized protein</fullName>
    </submittedName>
</protein>
<dbReference type="GO" id="GO:0038023">
    <property type="term" value="F:signaling receptor activity"/>
    <property type="evidence" value="ECO:0007669"/>
    <property type="project" value="TreeGrafter"/>
</dbReference>
<evidence type="ECO:0000256" key="5">
    <source>
        <dbReference type="ARBA" id="ARBA00023136"/>
    </source>
</evidence>
<accession>A0A6J8CGV9</accession>
<gene>
    <name evidence="7" type="ORF">MCOR_28903</name>
</gene>
<evidence type="ECO:0000313" key="7">
    <source>
        <dbReference type="EMBL" id="CAC5394110.1"/>
    </source>
</evidence>
<dbReference type="GO" id="GO:0007165">
    <property type="term" value="P:signal transduction"/>
    <property type="evidence" value="ECO:0007669"/>
    <property type="project" value="TreeGrafter"/>
</dbReference>
<evidence type="ECO:0000313" key="8">
    <source>
        <dbReference type="Proteomes" id="UP000507470"/>
    </source>
</evidence>
<dbReference type="AlphaFoldDB" id="A0A6J8CGV9"/>
<dbReference type="EMBL" id="CACVKT020005259">
    <property type="protein sequence ID" value="CAC5394110.1"/>
    <property type="molecule type" value="Genomic_DNA"/>
</dbReference>
<dbReference type="PANTHER" id="PTHR24365:SF541">
    <property type="entry name" value="PROTEIN TOLL-RELATED"/>
    <property type="match status" value="1"/>
</dbReference>
<keyword evidence="8" id="KW-1185">Reference proteome</keyword>
<keyword evidence="4" id="KW-1133">Transmembrane helix</keyword>
<dbReference type="InterPro" id="IPR032675">
    <property type="entry name" value="LRR_dom_sf"/>
</dbReference>
<sequence length="294" mass="32301">MGLHFRVLFVISVLSSASGDPTGCTYDASTILFTCNARSWSLPLVFSDFTTAQPQRLMLKDVDGEISSSAPNGPAFSGFSSINTGTFDPDYAPALYIMCYFGGQLILDKEAFADFSYVEEVKILNCDILSIPVEAFSYFGDVNLFHIEGGSISNMVADSFKDLNVNRMTTVPNPKGEFAIINSELTSGAMAFGALFNMPNTERVLIENAHLSTVTSDMFYALSKLNYASLNYNTFTTIPNNMFANVFGLATVDMYGISWDCSCDNLWFLDYLSENNITMNGDIVCSTPVDYESK</sequence>
<keyword evidence="3 6" id="KW-0732">Signal</keyword>
<comment type="subcellular location">
    <subcellularLocation>
        <location evidence="1">Membrane</location>
        <topology evidence="1">Single-pass membrane protein</topology>
    </subcellularLocation>
</comment>
<dbReference type="GO" id="GO:0005886">
    <property type="term" value="C:plasma membrane"/>
    <property type="evidence" value="ECO:0007669"/>
    <property type="project" value="TreeGrafter"/>
</dbReference>